<dbReference type="AlphaFoldDB" id="A0A521EG05"/>
<gene>
    <name evidence="2" type="ORF">SAMN06269117_1401</name>
</gene>
<dbReference type="EMBL" id="FXTM01000040">
    <property type="protein sequence ID" value="SMO82857.1"/>
    <property type="molecule type" value="Genomic_DNA"/>
</dbReference>
<dbReference type="SUPFAM" id="SSF141371">
    <property type="entry name" value="PilZ domain-like"/>
    <property type="match status" value="1"/>
</dbReference>
<accession>A0A521EG05</accession>
<dbReference type="RefSeq" id="WP_142936267.1">
    <property type="nucleotide sequence ID" value="NZ_FXTM01000040.1"/>
</dbReference>
<keyword evidence="3" id="KW-1185">Reference proteome</keyword>
<dbReference type="GO" id="GO:0035438">
    <property type="term" value="F:cyclic-di-GMP binding"/>
    <property type="evidence" value="ECO:0007669"/>
    <property type="project" value="InterPro"/>
</dbReference>
<dbReference type="OrthoDB" id="12233at2"/>
<dbReference type="Proteomes" id="UP000317315">
    <property type="component" value="Unassembled WGS sequence"/>
</dbReference>
<dbReference type="InterPro" id="IPR009875">
    <property type="entry name" value="PilZ_domain"/>
</dbReference>
<protein>
    <submittedName>
        <fullName evidence="2">PilZ domain-containing protein</fullName>
    </submittedName>
</protein>
<feature type="domain" description="PilZ" evidence="1">
    <location>
        <begin position="117"/>
        <end position="206"/>
    </location>
</feature>
<organism evidence="2 3">
    <name type="scientific">Balnearium lithotrophicum</name>
    <dbReference type="NCBI Taxonomy" id="223788"/>
    <lineage>
        <taxon>Bacteria</taxon>
        <taxon>Pseudomonadati</taxon>
        <taxon>Aquificota</taxon>
        <taxon>Aquificia</taxon>
        <taxon>Desulfurobacteriales</taxon>
        <taxon>Desulfurobacteriaceae</taxon>
        <taxon>Balnearium</taxon>
    </lineage>
</organism>
<evidence type="ECO:0000259" key="1">
    <source>
        <dbReference type="Pfam" id="PF07238"/>
    </source>
</evidence>
<dbReference type="Pfam" id="PF07238">
    <property type="entry name" value="PilZ"/>
    <property type="match status" value="1"/>
</dbReference>
<dbReference type="Gene3D" id="2.40.10.220">
    <property type="entry name" value="predicted glycosyltransferase like domains"/>
    <property type="match status" value="1"/>
</dbReference>
<evidence type="ECO:0000313" key="3">
    <source>
        <dbReference type="Proteomes" id="UP000317315"/>
    </source>
</evidence>
<reference evidence="2 3" key="1">
    <citation type="submission" date="2017-05" db="EMBL/GenBank/DDBJ databases">
        <authorList>
            <person name="Varghese N."/>
            <person name="Submissions S."/>
        </authorList>
    </citation>
    <scope>NUCLEOTIDE SEQUENCE [LARGE SCALE GENOMIC DNA]</scope>
    <source>
        <strain evidence="2 3">DSM 16304</strain>
    </source>
</reference>
<evidence type="ECO:0000313" key="2">
    <source>
        <dbReference type="EMBL" id="SMO82857.1"/>
    </source>
</evidence>
<name>A0A521EG05_9BACT</name>
<sequence length="221" mass="26057">MSIKEKIVEWLRELIDKNRQVEVLSFYDEVPIRVKVKPLSIENKFVQWEIDPKLRLAVEDTGKIFTQFFDPEYKQKRSLEGNVIYFNNKFLETDMLNISTDPRLSRKILRVKISDSCPVEVFIVNNGRKEKVKAWDISEDGIGLILPKNCVDYNEKINLELIFPFGRIKTQGIVVSKQPFQDGEKVGLFFPNLSPKEKDLIYRYIMKRQKEILKTIRLLTE</sequence>
<proteinExistence type="predicted"/>